<sequence>MSQERYDQLINSKRGLITGTMRDVLLPAILGDETDGIMYWIGKDLARQYPVASDEDLVTIFAQLGMGDLKLVKKSDTQHIFQLSGPIVEERLAIQKEQTSFTLEAGFLAQELEFRLQTVTEAEVSERRHKFVQILAQNDPQTLTDSEGSEMIKFIHLHQPGEQNAKGPRRKNKKPANK</sequence>
<comment type="caution">
    <text evidence="2">The sequence shown here is derived from an EMBL/GenBank/DDBJ whole genome shotgun (WGS) entry which is preliminary data.</text>
</comment>
<dbReference type="Pfam" id="PF10702">
    <property type="entry name" value="DUF2507"/>
    <property type="match status" value="1"/>
</dbReference>
<feature type="region of interest" description="Disordered" evidence="1">
    <location>
        <begin position="158"/>
        <end position="178"/>
    </location>
</feature>
<dbReference type="InterPro" id="IPR019642">
    <property type="entry name" value="DUF2507"/>
</dbReference>
<name>A0A9D2AKJ9_9LACO</name>
<protein>
    <submittedName>
        <fullName evidence="2">YslB family protein</fullName>
    </submittedName>
</protein>
<evidence type="ECO:0000256" key="1">
    <source>
        <dbReference type="SAM" id="MobiDB-lite"/>
    </source>
</evidence>
<evidence type="ECO:0000313" key="2">
    <source>
        <dbReference type="EMBL" id="HIX35764.1"/>
    </source>
</evidence>
<dbReference type="AlphaFoldDB" id="A0A9D2AKJ9"/>
<evidence type="ECO:0000313" key="3">
    <source>
        <dbReference type="Proteomes" id="UP000824231"/>
    </source>
</evidence>
<reference evidence="2" key="2">
    <citation type="submission" date="2021-04" db="EMBL/GenBank/DDBJ databases">
        <authorList>
            <person name="Gilroy R."/>
        </authorList>
    </citation>
    <scope>NUCLEOTIDE SEQUENCE</scope>
    <source>
        <strain evidence="2">ChiSxjej3B15-572</strain>
    </source>
</reference>
<dbReference type="Gene3D" id="3.30.1380.20">
    <property type="entry name" value="Trafficking protein particle complex subunit 3"/>
    <property type="match status" value="1"/>
</dbReference>
<proteinExistence type="predicted"/>
<dbReference type="SUPFAM" id="SSF111126">
    <property type="entry name" value="Ligand-binding domain in the NO signalling and Golgi transport"/>
    <property type="match status" value="1"/>
</dbReference>
<reference evidence="2" key="1">
    <citation type="journal article" date="2021" name="PeerJ">
        <title>Extensive microbial diversity within the chicken gut microbiome revealed by metagenomics and culture.</title>
        <authorList>
            <person name="Gilroy R."/>
            <person name="Ravi A."/>
            <person name="Getino M."/>
            <person name="Pursley I."/>
            <person name="Horton D.L."/>
            <person name="Alikhan N.F."/>
            <person name="Baker D."/>
            <person name="Gharbi K."/>
            <person name="Hall N."/>
            <person name="Watson M."/>
            <person name="Adriaenssens E.M."/>
            <person name="Foster-Nyarko E."/>
            <person name="Jarju S."/>
            <person name="Secka A."/>
            <person name="Antonio M."/>
            <person name="Oren A."/>
            <person name="Chaudhuri R.R."/>
            <person name="La Ragione R."/>
            <person name="Hildebrand F."/>
            <person name="Pallen M.J."/>
        </authorList>
    </citation>
    <scope>NUCLEOTIDE SEQUENCE</scope>
    <source>
        <strain evidence="2">ChiSxjej3B15-572</strain>
    </source>
</reference>
<accession>A0A9D2AKJ9</accession>
<organism evidence="2 3">
    <name type="scientific">Candidatus Limosilactobacillus merdigallinarum</name>
    <dbReference type="NCBI Taxonomy" id="2838652"/>
    <lineage>
        <taxon>Bacteria</taxon>
        <taxon>Bacillati</taxon>
        <taxon>Bacillota</taxon>
        <taxon>Bacilli</taxon>
        <taxon>Lactobacillales</taxon>
        <taxon>Lactobacillaceae</taxon>
        <taxon>Limosilactobacillus</taxon>
    </lineage>
</organism>
<feature type="compositionally biased region" description="Basic residues" evidence="1">
    <location>
        <begin position="167"/>
        <end position="178"/>
    </location>
</feature>
<dbReference type="Proteomes" id="UP000824231">
    <property type="component" value="Unassembled WGS sequence"/>
</dbReference>
<dbReference type="InterPro" id="IPR024096">
    <property type="entry name" value="NO_sig/Golgi_transp_ligand-bd"/>
</dbReference>
<dbReference type="EMBL" id="DXFH01000022">
    <property type="protein sequence ID" value="HIX35764.1"/>
    <property type="molecule type" value="Genomic_DNA"/>
</dbReference>
<gene>
    <name evidence="2" type="ORF">H9856_05160</name>
</gene>